<protein>
    <submittedName>
        <fullName evidence="2">Uncharacterized protein LOC106155109</fullName>
    </submittedName>
</protein>
<dbReference type="GeneID" id="106155109"/>
<dbReference type="Proteomes" id="UP000085678">
    <property type="component" value="Unplaced"/>
</dbReference>
<dbReference type="KEGG" id="lak:106155109"/>
<sequence>MTTIPSFVGFIGDTSTSLFSACSSTETVASGNAPLSCGDSTRCVTNPVFSFITGSSQTCLCPLTSYPLANGTCQSISGSTCQADLDCNTKTFDCVGINGMGMDTALLDFLTPIVLFLCQLALEYNFQVPIWACTESQCNLVGTGTPSIIPVTVAVPEAEQERRKREVNEAHGAVEEDLGTRIMASLSRKTRSETESVVGSEFSVDETKSRQKRAPLPVACSPNLLVWDKVLSFFLGSQTSPFQYNCDPVVVSK</sequence>
<accession>A0A1S3HGL7</accession>
<reference evidence="2" key="1">
    <citation type="submission" date="2025-08" db="UniProtKB">
        <authorList>
            <consortium name="RefSeq"/>
        </authorList>
    </citation>
    <scope>IDENTIFICATION</scope>
    <source>
        <tissue evidence="2">Gonads</tissue>
    </source>
</reference>
<proteinExistence type="predicted"/>
<evidence type="ECO:0000313" key="2">
    <source>
        <dbReference type="RefSeq" id="XP_013385228.1"/>
    </source>
</evidence>
<dbReference type="RefSeq" id="XP_013385228.1">
    <property type="nucleotide sequence ID" value="XM_013529774.1"/>
</dbReference>
<name>A0A1S3HGL7_LINAN</name>
<dbReference type="InParanoid" id="A0A1S3HGL7"/>
<keyword evidence="1" id="KW-1185">Reference proteome</keyword>
<evidence type="ECO:0000313" key="1">
    <source>
        <dbReference type="Proteomes" id="UP000085678"/>
    </source>
</evidence>
<organism evidence="1 2">
    <name type="scientific">Lingula anatina</name>
    <name type="common">Brachiopod</name>
    <name type="synonym">Lingula unguis</name>
    <dbReference type="NCBI Taxonomy" id="7574"/>
    <lineage>
        <taxon>Eukaryota</taxon>
        <taxon>Metazoa</taxon>
        <taxon>Spiralia</taxon>
        <taxon>Lophotrochozoa</taxon>
        <taxon>Brachiopoda</taxon>
        <taxon>Linguliformea</taxon>
        <taxon>Lingulata</taxon>
        <taxon>Lingulida</taxon>
        <taxon>Linguloidea</taxon>
        <taxon>Lingulidae</taxon>
        <taxon>Lingula</taxon>
    </lineage>
</organism>
<gene>
    <name evidence="2" type="primary">LOC106155109</name>
</gene>
<dbReference type="AlphaFoldDB" id="A0A1S3HGL7"/>